<dbReference type="AlphaFoldDB" id="A0A0E9V6T4"/>
<dbReference type="EMBL" id="GBXM01035397">
    <property type="protein sequence ID" value="JAH73180.1"/>
    <property type="molecule type" value="Transcribed_RNA"/>
</dbReference>
<sequence>MRTIHTNPSAQNWNARNARGQSIRIPLLQIGMHWSASRA</sequence>
<reference evidence="1" key="2">
    <citation type="journal article" date="2015" name="Fish Shellfish Immunol.">
        <title>Early steps in the European eel (Anguilla anguilla)-Vibrio vulnificus interaction in the gills: Role of the RtxA13 toxin.</title>
        <authorList>
            <person name="Callol A."/>
            <person name="Pajuelo D."/>
            <person name="Ebbesson L."/>
            <person name="Teles M."/>
            <person name="MacKenzie S."/>
            <person name="Amaro C."/>
        </authorList>
    </citation>
    <scope>NUCLEOTIDE SEQUENCE</scope>
</reference>
<organism evidence="1">
    <name type="scientific">Anguilla anguilla</name>
    <name type="common">European freshwater eel</name>
    <name type="synonym">Muraena anguilla</name>
    <dbReference type="NCBI Taxonomy" id="7936"/>
    <lineage>
        <taxon>Eukaryota</taxon>
        <taxon>Metazoa</taxon>
        <taxon>Chordata</taxon>
        <taxon>Craniata</taxon>
        <taxon>Vertebrata</taxon>
        <taxon>Euteleostomi</taxon>
        <taxon>Actinopterygii</taxon>
        <taxon>Neopterygii</taxon>
        <taxon>Teleostei</taxon>
        <taxon>Anguilliformes</taxon>
        <taxon>Anguillidae</taxon>
        <taxon>Anguilla</taxon>
    </lineage>
</organism>
<proteinExistence type="predicted"/>
<name>A0A0E9V6T4_ANGAN</name>
<evidence type="ECO:0000313" key="1">
    <source>
        <dbReference type="EMBL" id="JAH73180.1"/>
    </source>
</evidence>
<accession>A0A0E9V6T4</accession>
<protein>
    <submittedName>
        <fullName evidence="1">Uncharacterized protein</fullName>
    </submittedName>
</protein>
<reference evidence="1" key="1">
    <citation type="submission" date="2014-11" db="EMBL/GenBank/DDBJ databases">
        <authorList>
            <person name="Amaro Gonzalez C."/>
        </authorList>
    </citation>
    <scope>NUCLEOTIDE SEQUENCE</scope>
</reference>